<dbReference type="EMBL" id="KZ302108">
    <property type="protein sequence ID" value="PFH47501.1"/>
    <property type="molecule type" value="Genomic_DNA"/>
</dbReference>
<protein>
    <recommendedName>
        <fullName evidence="1">DUF6699 domain-containing protein</fullName>
    </recommendedName>
</protein>
<evidence type="ECO:0000313" key="2">
    <source>
        <dbReference type="EMBL" id="PFH47501.1"/>
    </source>
</evidence>
<dbReference type="AlphaFoldDB" id="A0A2A9NGX2"/>
<name>A0A2A9NGX2_9AGAR</name>
<dbReference type="OrthoDB" id="3224413at2759"/>
<evidence type="ECO:0000259" key="1">
    <source>
        <dbReference type="Pfam" id="PF20415"/>
    </source>
</evidence>
<dbReference type="InterPro" id="IPR046522">
    <property type="entry name" value="DUF6699"/>
</dbReference>
<reference evidence="2 3" key="1">
    <citation type="submission" date="2014-02" db="EMBL/GenBank/DDBJ databases">
        <title>Transposable element dynamics among asymbiotic and ectomycorrhizal Amanita fungi.</title>
        <authorList>
            <consortium name="DOE Joint Genome Institute"/>
            <person name="Hess J."/>
            <person name="Skrede I."/>
            <person name="Wolfe B."/>
            <person name="LaButti K."/>
            <person name="Ohm R.A."/>
            <person name="Grigoriev I.V."/>
            <person name="Pringle A."/>
        </authorList>
    </citation>
    <scope>NUCLEOTIDE SEQUENCE [LARGE SCALE GENOMIC DNA]</scope>
    <source>
        <strain evidence="2 3">SKay4041</strain>
    </source>
</reference>
<organism evidence="2 3">
    <name type="scientific">Amanita thiersii Skay4041</name>
    <dbReference type="NCBI Taxonomy" id="703135"/>
    <lineage>
        <taxon>Eukaryota</taxon>
        <taxon>Fungi</taxon>
        <taxon>Dikarya</taxon>
        <taxon>Basidiomycota</taxon>
        <taxon>Agaricomycotina</taxon>
        <taxon>Agaricomycetes</taxon>
        <taxon>Agaricomycetidae</taxon>
        <taxon>Agaricales</taxon>
        <taxon>Pluteineae</taxon>
        <taxon>Amanitaceae</taxon>
        <taxon>Amanita</taxon>
    </lineage>
</organism>
<keyword evidence="3" id="KW-1185">Reference proteome</keyword>
<dbReference type="Proteomes" id="UP000242287">
    <property type="component" value="Unassembled WGS sequence"/>
</dbReference>
<dbReference type="Pfam" id="PF20415">
    <property type="entry name" value="DUF6699"/>
    <property type="match status" value="1"/>
</dbReference>
<proteinExistence type="predicted"/>
<accession>A0A2A9NGX2</accession>
<feature type="domain" description="DUF6699" evidence="1">
    <location>
        <begin position="85"/>
        <end position="212"/>
    </location>
</feature>
<evidence type="ECO:0000313" key="3">
    <source>
        <dbReference type="Proteomes" id="UP000242287"/>
    </source>
</evidence>
<gene>
    <name evidence="2" type="ORF">AMATHDRAFT_67649</name>
</gene>
<sequence>MNHLLIITSSPTRRSFQLSTIPSLPHDHVSPSSTSGIQHATELVFASPYWPSPSQHQARQAQSTSQSSSIHIHPLLSYFPYQSSLQYDVTMPPDIPTPYQLELQSPATEPPVFYMALSSKLLPWLIEISTSSSERYINVSDVLDTIYHELQRPITLAEYDALGSVVRERINWAFISRCANIGDPSEQDKERNKGVKRVDFLRDRNRFTGLSTSAVNSDYWEVHLR</sequence>